<name>A0A9P3LHT7_9APHY</name>
<dbReference type="Pfam" id="PF01494">
    <property type="entry name" value="FAD_binding_3"/>
    <property type="match status" value="1"/>
</dbReference>
<evidence type="ECO:0000256" key="2">
    <source>
        <dbReference type="ARBA" id="ARBA00022827"/>
    </source>
</evidence>
<dbReference type="GO" id="GO:0044550">
    <property type="term" value="P:secondary metabolite biosynthetic process"/>
    <property type="evidence" value="ECO:0007669"/>
    <property type="project" value="TreeGrafter"/>
</dbReference>
<feature type="domain" description="FAD-binding" evidence="4">
    <location>
        <begin position="14"/>
        <end position="384"/>
    </location>
</feature>
<accession>A0A9P3LHT7</accession>
<dbReference type="EMBL" id="BPQB01000040">
    <property type="protein sequence ID" value="GJE94482.1"/>
    <property type="molecule type" value="Genomic_DNA"/>
</dbReference>
<organism evidence="5 6">
    <name type="scientific">Phanerochaete sordida</name>
    <dbReference type="NCBI Taxonomy" id="48140"/>
    <lineage>
        <taxon>Eukaryota</taxon>
        <taxon>Fungi</taxon>
        <taxon>Dikarya</taxon>
        <taxon>Basidiomycota</taxon>
        <taxon>Agaricomycotina</taxon>
        <taxon>Agaricomycetes</taxon>
        <taxon>Polyporales</taxon>
        <taxon>Phanerochaetaceae</taxon>
        <taxon>Phanerochaete</taxon>
    </lineage>
</organism>
<gene>
    <name evidence="5" type="ORF">PsYK624_106520</name>
</gene>
<keyword evidence="1" id="KW-0285">Flavoprotein</keyword>
<dbReference type="SUPFAM" id="SSF51905">
    <property type="entry name" value="FAD/NAD(P)-binding domain"/>
    <property type="match status" value="1"/>
</dbReference>
<evidence type="ECO:0000256" key="3">
    <source>
        <dbReference type="ARBA" id="ARBA00023002"/>
    </source>
</evidence>
<sequence>MSSTSASQASPKFRVAVCGGGIAGLCLGVALAKYPDIELNVYEAAATFKEVGAGVMMWGRVWRVLSLLGLADAFRELAGDTKDGDTKRPFSYDYRRADIGPDGHLILRLELPYDLYLYHRAHFLDILVERLPKHMAHLGKRLQSYTQDAENGPIHLSFVDGTTADCDVLVGCDGIKSVVRRHIYEAMAAEGRPEMRDYIDPVFTGEITYRMMIPAERIPLRNGEKHPALSKTVIYCGKNKHFIGYPISGGRTLNVGAVITKPELEGVPYARPWVEDATPEDLASDFEGWEDEVQDIIKCVDSTSKWALNMLKPLPAYVRGTVALVGDAAHAMPPHQGSGAGQGIEDAYMLASILGHASVTRANLAQALRAYEHVRLPFANHVLSASSNAGKLCQLRSAHGDNEATLAPAIQGQWGWVDSEDPAAQLERALDWMNAQTGEVGSQ</sequence>
<dbReference type="PRINTS" id="PR00420">
    <property type="entry name" value="RNGMNOXGNASE"/>
</dbReference>
<evidence type="ECO:0000313" key="6">
    <source>
        <dbReference type="Proteomes" id="UP000703269"/>
    </source>
</evidence>
<keyword evidence="6" id="KW-1185">Reference proteome</keyword>
<dbReference type="PANTHER" id="PTHR46720">
    <property type="entry name" value="HYDROXYLASE, PUTATIVE (AFU_ORTHOLOGUE AFUA_3G01460)-RELATED"/>
    <property type="match status" value="1"/>
</dbReference>
<dbReference type="SUPFAM" id="SSF54373">
    <property type="entry name" value="FAD-linked reductases, C-terminal domain"/>
    <property type="match status" value="1"/>
</dbReference>
<dbReference type="InterPro" id="IPR051104">
    <property type="entry name" value="FAD_monoxygenase"/>
</dbReference>
<comment type="caution">
    <text evidence="5">The sequence shown here is derived from an EMBL/GenBank/DDBJ whole genome shotgun (WGS) entry which is preliminary data.</text>
</comment>
<keyword evidence="3" id="KW-0560">Oxidoreductase</keyword>
<dbReference type="PANTHER" id="PTHR46720:SF3">
    <property type="entry name" value="FAD-BINDING DOMAIN-CONTAINING PROTEIN-RELATED"/>
    <property type="match status" value="1"/>
</dbReference>
<proteinExistence type="predicted"/>
<evidence type="ECO:0000256" key="1">
    <source>
        <dbReference type="ARBA" id="ARBA00022630"/>
    </source>
</evidence>
<protein>
    <submittedName>
        <fullName evidence="5">FAD/NAD(P)-binding domain-containing protein</fullName>
    </submittedName>
</protein>
<dbReference type="OrthoDB" id="417877at2759"/>
<dbReference type="GO" id="GO:0071949">
    <property type="term" value="F:FAD binding"/>
    <property type="evidence" value="ECO:0007669"/>
    <property type="project" value="InterPro"/>
</dbReference>
<keyword evidence="2" id="KW-0274">FAD</keyword>
<evidence type="ECO:0000259" key="4">
    <source>
        <dbReference type="Pfam" id="PF01494"/>
    </source>
</evidence>
<dbReference type="Gene3D" id="3.50.50.60">
    <property type="entry name" value="FAD/NAD(P)-binding domain"/>
    <property type="match status" value="1"/>
</dbReference>
<reference evidence="5 6" key="1">
    <citation type="submission" date="2021-08" db="EMBL/GenBank/DDBJ databases">
        <title>Draft Genome Sequence of Phanerochaete sordida strain YK-624.</title>
        <authorList>
            <person name="Mori T."/>
            <person name="Dohra H."/>
            <person name="Suzuki T."/>
            <person name="Kawagishi H."/>
            <person name="Hirai H."/>
        </authorList>
    </citation>
    <scope>NUCLEOTIDE SEQUENCE [LARGE SCALE GENOMIC DNA]</scope>
    <source>
        <strain evidence="5 6">YK-624</strain>
    </source>
</reference>
<dbReference type="InterPro" id="IPR036188">
    <property type="entry name" value="FAD/NAD-bd_sf"/>
</dbReference>
<evidence type="ECO:0000313" key="5">
    <source>
        <dbReference type="EMBL" id="GJE94482.1"/>
    </source>
</evidence>
<dbReference type="AlphaFoldDB" id="A0A9P3LHT7"/>
<dbReference type="GO" id="GO:0016491">
    <property type="term" value="F:oxidoreductase activity"/>
    <property type="evidence" value="ECO:0007669"/>
    <property type="project" value="UniProtKB-KW"/>
</dbReference>
<dbReference type="Proteomes" id="UP000703269">
    <property type="component" value="Unassembled WGS sequence"/>
</dbReference>
<dbReference type="InterPro" id="IPR002938">
    <property type="entry name" value="FAD-bd"/>
</dbReference>